<evidence type="ECO:0000313" key="1">
    <source>
        <dbReference type="EMBL" id="SFF10520.1"/>
    </source>
</evidence>
<dbReference type="STRING" id="285351.SAMN04488035_1616"/>
<dbReference type="PANTHER" id="PTHR37946">
    <property type="entry name" value="SLL1969 PROTEIN"/>
    <property type="match status" value="1"/>
</dbReference>
<dbReference type="EMBL" id="FONZ01000002">
    <property type="protein sequence ID" value="SFF10520.1"/>
    <property type="molecule type" value="Genomic_DNA"/>
</dbReference>
<dbReference type="InterPro" id="IPR029058">
    <property type="entry name" value="AB_hydrolase_fold"/>
</dbReference>
<reference evidence="2" key="1">
    <citation type="submission" date="2016-10" db="EMBL/GenBank/DDBJ databases">
        <authorList>
            <person name="Varghese N."/>
            <person name="Submissions S."/>
        </authorList>
    </citation>
    <scope>NUCLEOTIDE SEQUENCE [LARGE SCALE GENOMIC DNA]</scope>
    <source>
        <strain evidence="2">DSM 19083</strain>
    </source>
</reference>
<protein>
    <recommendedName>
        <fullName evidence="3">Triacylglycerol esterase/lipase EstA, alpha/beta hydrolase fold</fullName>
    </recommendedName>
</protein>
<dbReference type="PANTHER" id="PTHR37946:SF1">
    <property type="entry name" value="SLL1969 PROTEIN"/>
    <property type="match status" value="1"/>
</dbReference>
<dbReference type="Proteomes" id="UP000198520">
    <property type="component" value="Unassembled WGS sequence"/>
</dbReference>
<dbReference type="AlphaFoldDB" id="A0A1I2G0P0"/>
<accession>A0A1I2G0P0</accession>
<keyword evidence="2" id="KW-1185">Reference proteome</keyword>
<name>A0A1I2G0P0_9MICO</name>
<dbReference type="RefSeq" id="WP_229828510.1">
    <property type="nucleotide sequence ID" value="NZ_BNAN01000002.1"/>
</dbReference>
<gene>
    <name evidence="1" type="ORF">SAMN04488035_1616</name>
</gene>
<dbReference type="Gene3D" id="3.40.50.1820">
    <property type="entry name" value="alpha/beta hydrolase"/>
    <property type="match status" value="1"/>
</dbReference>
<organism evidence="1 2">
    <name type="scientific">Flavimobilis marinus</name>
    <dbReference type="NCBI Taxonomy" id="285351"/>
    <lineage>
        <taxon>Bacteria</taxon>
        <taxon>Bacillati</taxon>
        <taxon>Actinomycetota</taxon>
        <taxon>Actinomycetes</taxon>
        <taxon>Micrococcales</taxon>
        <taxon>Jonesiaceae</taxon>
        <taxon>Flavimobilis</taxon>
    </lineage>
</organism>
<proteinExistence type="predicted"/>
<dbReference type="SUPFAM" id="SSF53474">
    <property type="entry name" value="alpha/beta-Hydrolases"/>
    <property type="match status" value="1"/>
</dbReference>
<evidence type="ECO:0000313" key="2">
    <source>
        <dbReference type="Proteomes" id="UP000198520"/>
    </source>
</evidence>
<evidence type="ECO:0008006" key="3">
    <source>
        <dbReference type="Google" id="ProtNLM"/>
    </source>
</evidence>
<sequence>MRGAARWGRHLARAVRFGPAWAADYAYAAAWQARAAVDRTAPDAYRGVPTASETARQVLLIPGVYETWQFLRPVARLLRDHGHEVHVLSDLRRNTAPIPESAQLASQYLDDHDLRDVVVVAHSKGGLIGKHLMVEDAARGEDARVRCMVAISTPFSGSPYARLVPIPNLRMFSPSHAGLRTLAANLAVNARITSVYGQFDPHIPDGSRLDGAHNVELPSTGHFRILSSPRLLVMLPALVACGCAECRDTATVEHGNDLPHQR</sequence>